<keyword evidence="2" id="KW-1185">Reference proteome</keyword>
<evidence type="ECO:0000313" key="2">
    <source>
        <dbReference type="Proteomes" id="UP001465976"/>
    </source>
</evidence>
<accession>A0ABR3FGH4</accession>
<organism evidence="1 2">
    <name type="scientific">Marasmius crinis-equi</name>
    <dbReference type="NCBI Taxonomy" id="585013"/>
    <lineage>
        <taxon>Eukaryota</taxon>
        <taxon>Fungi</taxon>
        <taxon>Dikarya</taxon>
        <taxon>Basidiomycota</taxon>
        <taxon>Agaricomycotina</taxon>
        <taxon>Agaricomycetes</taxon>
        <taxon>Agaricomycetidae</taxon>
        <taxon>Agaricales</taxon>
        <taxon>Marasmiineae</taxon>
        <taxon>Marasmiaceae</taxon>
        <taxon>Marasmius</taxon>
    </lineage>
</organism>
<sequence>MNQWLEVADDAKKLKKSEKTTHEFDELHKVSFTDASHSEREWPGSFIDFQWSVACKRWIYDRIEDRKNRISQKLLKIGRKGEELHDYKSIRCDILIPAWSRFFLLNTVPGARFELHTHPFKRRPLYWETNIKLPLLNSLEKLKS</sequence>
<protein>
    <submittedName>
        <fullName evidence="1">Uncharacterized protein</fullName>
    </submittedName>
</protein>
<proteinExistence type="predicted"/>
<dbReference type="EMBL" id="JBAHYK010000395">
    <property type="protein sequence ID" value="KAL0574462.1"/>
    <property type="molecule type" value="Genomic_DNA"/>
</dbReference>
<comment type="caution">
    <text evidence="1">The sequence shown here is derived from an EMBL/GenBank/DDBJ whole genome shotgun (WGS) entry which is preliminary data.</text>
</comment>
<name>A0ABR3FGH4_9AGAR</name>
<dbReference type="Proteomes" id="UP001465976">
    <property type="component" value="Unassembled WGS sequence"/>
</dbReference>
<gene>
    <name evidence="1" type="ORF">V5O48_007501</name>
</gene>
<evidence type="ECO:0000313" key="1">
    <source>
        <dbReference type="EMBL" id="KAL0574462.1"/>
    </source>
</evidence>
<reference evidence="1 2" key="1">
    <citation type="submission" date="2024-02" db="EMBL/GenBank/DDBJ databases">
        <title>A draft genome for the cacao thread blight pathogen Marasmius crinis-equi.</title>
        <authorList>
            <person name="Cohen S.P."/>
            <person name="Baruah I.K."/>
            <person name="Amoako-Attah I."/>
            <person name="Bukari Y."/>
            <person name="Meinhardt L.W."/>
            <person name="Bailey B.A."/>
        </authorList>
    </citation>
    <scope>NUCLEOTIDE SEQUENCE [LARGE SCALE GENOMIC DNA]</scope>
    <source>
        <strain evidence="1 2">GH-76</strain>
    </source>
</reference>